<dbReference type="Gene3D" id="3.60.110.10">
    <property type="entry name" value="Carbon-nitrogen hydrolase"/>
    <property type="match status" value="1"/>
</dbReference>
<dbReference type="GO" id="GO:0042158">
    <property type="term" value="P:lipoprotein biosynthetic process"/>
    <property type="evidence" value="ECO:0007669"/>
    <property type="project" value="UniProtKB-UniRule"/>
</dbReference>
<reference evidence="11" key="1">
    <citation type="submission" date="2020-12" db="EMBL/GenBank/DDBJ databases">
        <title>Pontibaca salina gen. nov., sp. nov., isolated from marine sediment.</title>
        <authorList>
            <person name="Bo J."/>
            <person name="Wang S."/>
            <person name="Song X."/>
            <person name="Du Z."/>
        </authorList>
    </citation>
    <scope>NUCLEOTIDE SEQUENCE</scope>
    <source>
        <strain evidence="11">S1109L</strain>
    </source>
</reference>
<dbReference type="GO" id="GO:0016410">
    <property type="term" value="F:N-acyltransferase activity"/>
    <property type="evidence" value="ECO:0007669"/>
    <property type="project" value="UniProtKB-UniRule"/>
</dbReference>
<evidence type="ECO:0000256" key="8">
    <source>
        <dbReference type="ARBA" id="ARBA00023315"/>
    </source>
</evidence>
<evidence type="ECO:0000256" key="4">
    <source>
        <dbReference type="ARBA" id="ARBA00022679"/>
    </source>
</evidence>
<dbReference type="SUPFAM" id="SSF56317">
    <property type="entry name" value="Carbon-nitrogen hydrolase"/>
    <property type="match status" value="1"/>
</dbReference>
<evidence type="ECO:0000256" key="5">
    <source>
        <dbReference type="ARBA" id="ARBA00022692"/>
    </source>
</evidence>
<evidence type="ECO:0000256" key="6">
    <source>
        <dbReference type="ARBA" id="ARBA00022989"/>
    </source>
</evidence>
<dbReference type="Pfam" id="PF20154">
    <property type="entry name" value="LNT_N"/>
    <property type="match status" value="1"/>
</dbReference>
<dbReference type="CDD" id="cd07571">
    <property type="entry name" value="ALP_N-acyl_transferase"/>
    <property type="match status" value="1"/>
</dbReference>
<comment type="similarity">
    <text evidence="2 9">Belongs to the CN hydrolase family. Apolipoprotein N-acyltransferase subfamily.</text>
</comment>
<feature type="transmembrane region" description="Helical" evidence="9">
    <location>
        <begin position="33"/>
        <end position="51"/>
    </location>
</feature>
<keyword evidence="12" id="KW-1185">Reference proteome</keyword>
<feature type="transmembrane region" description="Helical" evidence="9">
    <location>
        <begin position="161"/>
        <end position="189"/>
    </location>
</feature>
<dbReference type="EC" id="2.3.1.269" evidence="9"/>
<feature type="domain" description="CN hydrolase" evidence="10">
    <location>
        <begin position="230"/>
        <end position="468"/>
    </location>
</feature>
<keyword evidence="7 9" id="KW-0472">Membrane</keyword>
<evidence type="ECO:0000256" key="2">
    <source>
        <dbReference type="ARBA" id="ARBA00010065"/>
    </source>
</evidence>
<dbReference type="NCBIfam" id="TIGR00546">
    <property type="entry name" value="lnt"/>
    <property type="match status" value="1"/>
</dbReference>
<evidence type="ECO:0000256" key="3">
    <source>
        <dbReference type="ARBA" id="ARBA00022475"/>
    </source>
</evidence>
<dbReference type="PANTHER" id="PTHR38686">
    <property type="entry name" value="APOLIPOPROTEIN N-ACYLTRANSFERASE"/>
    <property type="match status" value="1"/>
</dbReference>
<organism evidence="11 12">
    <name type="scientific">Pontibaca salina</name>
    <dbReference type="NCBI Taxonomy" id="2795731"/>
    <lineage>
        <taxon>Bacteria</taxon>
        <taxon>Pseudomonadati</taxon>
        <taxon>Pseudomonadota</taxon>
        <taxon>Alphaproteobacteria</taxon>
        <taxon>Rhodobacterales</taxon>
        <taxon>Roseobacteraceae</taxon>
        <taxon>Pontibaca</taxon>
    </lineage>
</organism>
<evidence type="ECO:0000259" key="10">
    <source>
        <dbReference type="PROSITE" id="PS50263"/>
    </source>
</evidence>
<sequence>MVSMPSRRLLVRLLLAVLAGALAALGLAPVGWWGVTLAVLLGLPALVSGGLSARQQGAVGWALGLGYFLHGLFWIMEPFQVDAARHGWMAPFALVFMAGGMALFWGAAFWGAARIGRSSAGRIWALVLLWALASFARAYLFTGFPWGALAQIWVDTDVALLLAWLGPHGLTLLTLAATLPTGMVLCGLATPHRRANMPHSLPVLALVLSVGAVTTLPPTVTMTDHVVRLVQPNAPQNEKWDPTRIPVFYERQLAYTAAAPRPDLIVWPETAIPWLLDDAGPALEEIAAAAAGAPVVLGVQRDERARYYNAMVYLDATGAVAGVYDKHHLVPFGEYIPFGDLAAQFGLHGFAAQEGAGYSAGPGPVQMPFGALGQGVPLICYEAVFPQDVGGAGGRADFLIQITNDAWFGQNSGPYQHLVQARMRAIEQGLPMIRAANTGISAMIDPLGRVSESIPLGQAGYLDAKLPAPLAPTLYARLGDMPILALLSLALAALWFRQLRKGGVVLH</sequence>
<feature type="transmembrane region" description="Helical" evidence="9">
    <location>
        <begin position="201"/>
        <end position="220"/>
    </location>
</feature>
<dbReference type="AlphaFoldDB" id="A0A934LYR1"/>
<comment type="pathway">
    <text evidence="9">Protein modification; lipoprotein biosynthesis (N-acyl transfer).</text>
</comment>
<comment type="catalytic activity">
    <reaction evidence="9">
        <text>N-terminal S-1,2-diacyl-sn-glyceryl-L-cysteinyl-[lipoprotein] + a glycerophospholipid = N-acyl-S-1,2-diacyl-sn-glyceryl-L-cysteinyl-[lipoprotein] + a 2-acyl-sn-glycero-3-phospholipid + H(+)</text>
        <dbReference type="Rhea" id="RHEA:48228"/>
        <dbReference type="Rhea" id="RHEA-COMP:14681"/>
        <dbReference type="Rhea" id="RHEA-COMP:14684"/>
        <dbReference type="ChEBI" id="CHEBI:15378"/>
        <dbReference type="ChEBI" id="CHEBI:136912"/>
        <dbReference type="ChEBI" id="CHEBI:140656"/>
        <dbReference type="ChEBI" id="CHEBI:140657"/>
        <dbReference type="ChEBI" id="CHEBI:140660"/>
        <dbReference type="EC" id="2.3.1.269"/>
    </reaction>
</comment>
<evidence type="ECO:0000313" key="12">
    <source>
        <dbReference type="Proteomes" id="UP000613255"/>
    </source>
</evidence>
<keyword evidence="8 9" id="KW-0012">Acyltransferase</keyword>
<dbReference type="InterPro" id="IPR004563">
    <property type="entry name" value="Apolipo_AcylTrfase"/>
</dbReference>
<evidence type="ECO:0000256" key="1">
    <source>
        <dbReference type="ARBA" id="ARBA00004651"/>
    </source>
</evidence>
<evidence type="ECO:0000256" key="9">
    <source>
        <dbReference type="HAMAP-Rule" id="MF_01148"/>
    </source>
</evidence>
<feature type="transmembrane region" description="Helical" evidence="9">
    <location>
        <begin position="88"/>
        <end position="111"/>
    </location>
</feature>
<keyword evidence="5 9" id="KW-0812">Transmembrane</keyword>
<dbReference type="RefSeq" id="WP_198686081.1">
    <property type="nucleotide sequence ID" value="NZ_JAEIJD010000006.1"/>
</dbReference>
<comment type="subcellular location">
    <subcellularLocation>
        <location evidence="1 9">Cell membrane</location>
        <topology evidence="1 9">Multi-pass membrane protein</topology>
    </subcellularLocation>
</comment>
<comment type="caution">
    <text evidence="11">The sequence shown here is derived from an EMBL/GenBank/DDBJ whole genome shotgun (WGS) entry which is preliminary data.</text>
</comment>
<dbReference type="Proteomes" id="UP000613255">
    <property type="component" value="Unassembled WGS sequence"/>
</dbReference>
<evidence type="ECO:0000313" key="11">
    <source>
        <dbReference type="EMBL" id="MBI6630057.1"/>
    </source>
</evidence>
<accession>A0A934LYR1</accession>
<feature type="transmembrane region" description="Helical" evidence="9">
    <location>
        <begin position="123"/>
        <end position="141"/>
    </location>
</feature>
<proteinExistence type="inferred from homology"/>
<dbReference type="GO" id="GO:0005886">
    <property type="term" value="C:plasma membrane"/>
    <property type="evidence" value="ECO:0007669"/>
    <property type="project" value="UniProtKB-SubCell"/>
</dbReference>
<keyword evidence="3 9" id="KW-1003">Cell membrane</keyword>
<dbReference type="InterPro" id="IPR003010">
    <property type="entry name" value="C-N_Hydrolase"/>
</dbReference>
<dbReference type="InterPro" id="IPR036526">
    <property type="entry name" value="C-N_Hydrolase_sf"/>
</dbReference>
<dbReference type="Pfam" id="PF00795">
    <property type="entry name" value="CN_hydrolase"/>
    <property type="match status" value="1"/>
</dbReference>
<comment type="function">
    <text evidence="9">Catalyzes the phospholipid dependent N-acylation of the N-terminal cysteine of apolipoprotein, the last step in lipoprotein maturation.</text>
</comment>
<gene>
    <name evidence="9 11" type="primary">lnt</name>
    <name evidence="11" type="ORF">JAO82_09180</name>
</gene>
<feature type="transmembrane region" description="Helical" evidence="9">
    <location>
        <begin position="58"/>
        <end position="76"/>
    </location>
</feature>
<dbReference type="PROSITE" id="PS50263">
    <property type="entry name" value="CN_HYDROLASE"/>
    <property type="match status" value="1"/>
</dbReference>
<dbReference type="HAMAP" id="MF_01148">
    <property type="entry name" value="Lnt"/>
    <property type="match status" value="1"/>
</dbReference>
<protein>
    <recommendedName>
        <fullName evidence="9">Apolipoprotein N-acyltransferase</fullName>
        <shortName evidence="9">ALP N-acyltransferase</shortName>
        <ecNumber evidence="9">2.3.1.269</ecNumber>
    </recommendedName>
</protein>
<dbReference type="EMBL" id="JAEIJD010000006">
    <property type="protein sequence ID" value="MBI6630057.1"/>
    <property type="molecule type" value="Genomic_DNA"/>
</dbReference>
<keyword evidence="4 9" id="KW-0808">Transferase</keyword>
<name>A0A934LYR1_9RHOB</name>
<evidence type="ECO:0000256" key="7">
    <source>
        <dbReference type="ARBA" id="ARBA00023136"/>
    </source>
</evidence>
<dbReference type="PANTHER" id="PTHR38686:SF1">
    <property type="entry name" value="APOLIPOPROTEIN N-ACYLTRANSFERASE"/>
    <property type="match status" value="1"/>
</dbReference>
<dbReference type="InterPro" id="IPR045378">
    <property type="entry name" value="LNT_N"/>
</dbReference>
<keyword evidence="6 9" id="KW-1133">Transmembrane helix</keyword>